<dbReference type="EMBL" id="CAJNOK010007554">
    <property type="protein sequence ID" value="CAF1037692.1"/>
    <property type="molecule type" value="Genomic_DNA"/>
</dbReference>
<evidence type="ECO:0000313" key="4">
    <source>
        <dbReference type="Proteomes" id="UP000682733"/>
    </source>
</evidence>
<protein>
    <submittedName>
        <fullName evidence="3">Uncharacterized protein</fullName>
    </submittedName>
</protein>
<comment type="caution">
    <text evidence="3">The sequence shown here is derived from an EMBL/GenBank/DDBJ whole genome shotgun (WGS) entry which is preliminary data.</text>
</comment>
<sequence>MSNNRFYQKTDTERKSQARARAGDGSLHTFVDGENVNSTPVNTSNTYYDLQQQQHASTIDLLSPSQNDIYDEQQNDSSDDDTHDDDLQELSSVLDVNREKKFVFIM</sequence>
<feature type="region of interest" description="Disordered" evidence="1">
    <location>
        <begin position="65"/>
        <end position="86"/>
    </location>
</feature>
<name>A0A8S2JD86_9BILA</name>
<evidence type="ECO:0000256" key="1">
    <source>
        <dbReference type="SAM" id="MobiDB-lite"/>
    </source>
</evidence>
<dbReference type="Proteomes" id="UP000677228">
    <property type="component" value="Unassembled WGS sequence"/>
</dbReference>
<gene>
    <name evidence="2" type="ORF">OVA965_LOCUS16318</name>
    <name evidence="3" type="ORF">TMI583_LOCUS16327</name>
</gene>
<accession>A0A8S2JD86</accession>
<dbReference type="Proteomes" id="UP000682733">
    <property type="component" value="Unassembled WGS sequence"/>
</dbReference>
<feature type="compositionally biased region" description="Low complexity" evidence="1">
    <location>
        <begin position="35"/>
        <end position="44"/>
    </location>
</feature>
<dbReference type="AlphaFoldDB" id="A0A8S2JD86"/>
<dbReference type="EMBL" id="CAJOBA010007565">
    <property type="protein sequence ID" value="CAF3805850.1"/>
    <property type="molecule type" value="Genomic_DNA"/>
</dbReference>
<evidence type="ECO:0000313" key="2">
    <source>
        <dbReference type="EMBL" id="CAF1037692.1"/>
    </source>
</evidence>
<evidence type="ECO:0000313" key="3">
    <source>
        <dbReference type="EMBL" id="CAF3805850.1"/>
    </source>
</evidence>
<reference evidence="3" key="1">
    <citation type="submission" date="2021-02" db="EMBL/GenBank/DDBJ databases">
        <authorList>
            <person name="Nowell W R."/>
        </authorList>
    </citation>
    <scope>NUCLEOTIDE SEQUENCE</scope>
</reference>
<organism evidence="3 4">
    <name type="scientific">Didymodactylos carnosus</name>
    <dbReference type="NCBI Taxonomy" id="1234261"/>
    <lineage>
        <taxon>Eukaryota</taxon>
        <taxon>Metazoa</taxon>
        <taxon>Spiralia</taxon>
        <taxon>Gnathifera</taxon>
        <taxon>Rotifera</taxon>
        <taxon>Eurotatoria</taxon>
        <taxon>Bdelloidea</taxon>
        <taxon>Philodinida</taxon>
        <taxon>Philodinidae</taxon>
        <taxon>Didymodactylos</taxon>
    </lineage>
</organism>
<feature type="region of interest" description="Disordered" evidence="1">
    <location>
        <begin position="1"/>
        <end position="44"/>
    </location>
</feature>
<proteinExistence type="predicted"/>
<feature type="compositionally biased region" description="Acidic residues" evidence="1">
    <location>
        <begin position="69"/>
        <end position="86"/>
    </location>
</feature>